<accession>A0ABU7K8U4</accession>
<gene>
    <name evidence="7" type="ORF">Q8791_15655</name>
</gene>
<evidence type="ECO:0000256" key="1">
    <source>
        <dbReference type="ARBA" id="ARBA00002388"/>
    </source>
</evidence>
<feature type="signal peptide" evidence="4">
    <location>
        <begin position="1"/>
        <end position="24"/>
    </location>
</feature>
<feature type="region of interest" description="Disordered" evidence="5">
    <location>
        <begin position="28"/>
        <end position="54"/>
    </location>
</feature>
<dbReference type="PROSITE" id="PS00170">
    <property type="entry name" value="CSA_PPIASE_1"/>
    <property type="match status" value="1"/>
</dbReference>
<comment type="caution">
    <text evidence="7">The sequence shown here is derived from an EMBL/GenBank/DDBJ whole genome shotgun (WGS) entry which is preliminary data.</text>
</comment>
<keyword evidence="2 4" id="KW-0697">Rotamase</keyword>
<proteinExistence type="inferred from homology"/>
<evidence type="ECO:0000256" key="3">
    <source>
        <dbReference type="ARBA" id="ARBA00023235"/>
    </source>
</evidence>
<comment type="catalytic activity">
    <reaction evidence="4">
        <text>[protein]-peptidylproline (omega=180) = [protein]-peptidylproline (omega=0)</text>
        <dbReference type="Rhea" id="RHEA:16237"/>
        <dbReference type="Rhea" id="RHEA-COMP:10747"/>
        <dbReference type="Rhea" id="RHEA-COMP:10748"/>
        <dbReference type="ChEBI" id="CHEBI:83833"/>
        <dbReference type="ChEBI" id="CHEBI:83834"/>
        <dbReference type="EC" id="5.2.1.8"/>
    </reaction>
</comment>
<dbReference type="EC" id="5.2.1.8" evidence="4"/>
<dbReference type="PROSITE" id="PS51257">
    <property type="entry name" value="PROKAR_LIPOPROTEIN"/>
    <property type="match status" value="1"/>
</dbReference>
<evidence type="ECO:0000256" key="4">
    <source>
        <dbReference type="RuleBase" id="RU363019"/>
    </source>
</evidence>
<dbReference type="Gene3D" id="2.40.100.10">
    <property type="entry name" value="Cyclophilin-like"/>
    <property type="match status" value="1"/>
</dbReference>
<keyword evidence="4" id="KW-0732">Signal</keyword>
<keyword evidence="3 4" id="KW-0413">Isomerase</keyword>
<comment type="similarity">
    <text evidence="4">Belongs to the cyclophilin-type PPIase family.</text>
</comment>
<dbReference type="PANTHER" id="PTHR45625">
    <property type="entry name" value="PEPTIDYL-PROLYL CIS-TRANS ISOMERASE-RELATED"/>
    <property type="match status" value="1"/>
</dbReference>
<name>A0ABU7K8U4_9ACTN</name>
<dbReference type="RefSeq" id="WP_330092440.1">
    <property type="nucleotide sequence ID" value="NZ_JAUZMY010000014.1"/>
</dbReference>
<sequence>MKPFTLSATAMLACTALLVTTACGNDGAPADQGEQGDGETGAPEQEQTGSPAEVDVTDVEGATLHTSEGDIELELFPEDAPVTVSNFVGLAEGEGVPNPVTGEAEFYNDTVFHRVIADFMLQGGDPQGTGQGGPGYTFEDEVDSGREFGEPGVLAMANRGGGTSTNGSQFFVTVAPATHLNGQHTIFGQVADEESMEIVNSISVTETDANDRPTQDVVLESVTIHRAE</sequence>
<dbReference type="Pfam" id="PF00160">
    <property type="entry name" value="Pro_isomerase"/>
    <property type="match status" value="1"/>
</dbReference>
<dbReference type="GO" id="GO:0003755">
    <property type="term" value="F:peptidyl-prolyl cis-trans isomerase activity"/>
    <property type="evidence" value="ECO:0007669"/>
    <property type="project" value="UniProtKB-EC"/>
</dbReference>
<evidence type="ECO:0000313" key="7">
    <source>
        <dbReference type="EMBL" id="MEE2038659.1"/>
    </source>
</evidence>
<feature type="domain" description="PPIase cyclophilin-type" evidence="6">
    <location>
        <begin position="58"/>
        <end position="224"/>
    </location>
</feature>
<evidence type="ECO:0000256" key="5">
    <source>
        <dbReference type="SAM" id="MobiDB-lite"/>
    </source>
</evidence>
<dbReference type="PANTHER" id="PTHR45625:SF4">
    <property type="entry name" value="PEPTIDYLPROLYL ISOMERASE DOMAIN AND WD REPEAT-CONTAINING PROTEIN 1"/>
    <property type="match status" value="1"/>
</dbReference>
<feature type="chain" id="PRO_5044960970" description="Peptidyl-prolyl cis-trans isomerase" evidence="4">
    <location>
        <begin position="25"/>
        <end position="228"/>
    </location>
</feature>
<dbReference type="InterPro" id="IPR044666">
    <property type="entry name" value="Cyclophilin_A-like"/>
</dbReference>
<organism evidence="7 8">
    <name type="scientific">Nocardiopsis codii</name>
    <dbReference type="NCBI Taxonomy" id="3065942"/>
    <lineage>
        <taxon>Bacteria</taxon>
        <taxon>Bacillati</taxon>
        <taxon>Actinomycetota</taxon>
        <taxon>Actinomycetes</taxon>
        <taxon>Streptosporangiales</taxon>
        <taxon>Nocardiopsidaceae</taxon>
        <taxon>Nocardiopsis</taxon>
    </lineage>
</organism>
<dbReference type="InterPro" id="IPR002130">
    <property type="entry name" value="Cyclophilin-type_PPIase_dom"/>
</dbReference>
<dbReference type="InterPro" id="IPR020892">
    <property type="entry name" value="Cyclophilin-type_PPIase_CS"/>
</dbReference>
<dbReference type="InterPro" id="IPR029000">
    <property type="entry name" value="Cyclophilin-like_dom_sf"/>
</dbReference>
<dbReference type="PROSITE" id="PS50072">
    <property type="entry name" value="CSA_PPIASE_2"/>
    <property type="match status" value="1"/>
</dbReference>
<dbReference type="PRINTS" id="PR00153">
    <property type="entry name" value="CSAPPISMRASE"/>
</dbReference>
<comment type="function">
    <text evidence="1 4">PPIases accelerate the folding of proteins. It catalyzes the cis-trans isomerization of proline imidic peptide bonds in oligopeptides.</text>
</comment>
<evidence type="ECO:0000313" key="8">
    <source>
        <dbReference type="Proteomes" id="UP001356095"/>
    </source>
</evidence>
<protein>
    <recommendedName>
        <fullName evidence="4">Peptidyl-prolyl cis-trans isomerase</fullName>
        <shortName evidence="4">PPIase</shortName>
        <ecNumber evidence="4">5.2.1.8</ecNumber>
    </recommendedName>
</protein>
<evidence type="ECO:0000256" key="2">
    <source>
        <dbReference type="ARBA" id="ARBA00023110"/>
    </source>
</evidence>
<keyword evidence="8" id="KW-1185">Reference proteome</keyword>
<reference evidence="7 8" key="1">
    <citation type="submission" date="2023-08" db="EMBL/GenBank/DDBJ databases">
        <authorList>
            <person name="Girao M."/>
            <person name="Carvalho M.F."/>
        </authorList>
    </citation>
    <scope>NUCLEOTIDE SEQUENCE [LARGE SCALE GENOMIC DNA]</scope>
    <source>
        <strain evidence="7 8">CT-R113</strain>
    </source>
</reference>
<dbReference type="CDD" id="cd00317">
    <property type="entry name" value="cyclophilin"/>
    <property type="match status" value="1"/>
</dbReference>
<dbReference type="EMBL" id="JAUZMY010000014">
    <property type="protein sequence ID" value="MEE2038659.1"/>
    <property type="molecule type" value="Genomic_DNA"/>
</dbReference>
<dbReference type="Proteomes" id="UP001356095">
    <property type="component" value="Unassembled WGS sequence"/>
</dbReference>
<dbReference type="SUPFAM" id="SSF50891">
    <property type="entry name" value="Cyclophilin-like"/>
    <property type="match status" value="1"/>
</dbReference>
<evidence type="ECO:0000259" key="6">
    <source>
        <dbReference type="PROSITE" id="PS50072"/>
    </source>
</evidence>